<dbReference type="GO" id="GO:0055085">
    <property type="term" value="P:transmembrane transport"/>
    <property type="evidence" value="ECO:0007669"/>
    <property type="project" value="InterPro"/>
</dbReference>
<dbReference type="Proteomes" id="UP000346198">
    <property type="component" value="Unassembled WGS sequence"/>
</dbReference>
<evidence type="ECO:0000256" key="3">
    <source>
        <dbReference type="ARBA" id="ARBA00022448"/>
    </source>
</evidence>
<accession>A0A6C2UR65</accession>
<proteinExistence type="inferred from homology"/>
<keyword evidence="6 11" id="KW-0812">Transmembrane</keyword>
<dbReference type="PRINTS" id="PR01374">
    <property type="entry name" value="TONBPROTEIN"/>
</dbReference>
<evidence type="ECO:0000256" key="1">
    <source>
        <dbReference type="ARBA" id="ARBA00004383"/>
    </source>
</evidence>
<feature type="transmembrane region" description="Helical" evidence="11">
    <location>
        <begin position="7"/>
        <end position="29"/>
    </location>
</feature>
<dbReference type="Gene3D" id="3.30.1150.10">
    <property type="match status" value="1"/>
</dbReference>
<evidence type="ECO:0000313" key="13">
    <source>
        <dbReference type="EMBL" id="VGO22810.1"/>
    </source>
</evidence>
<dbReference type="PANTHER" id="PTHR33446">
    <property type="entry name" value="PROTEIN TONB-RELATED"/>
    <property type="match status" value="1"/>
</dbReference>
<evidence type="ECO:0000256" key="9">
    <source>
        <dbReference type="ARBA" id="ARBA00023136"/>
    </source>
</evidence>
<keyword evidence="14" id="KW-1185">Reference proteome</keyword>
<evidence type="ECO:0000256" key="7">
    <source>
        <dbReference type="ARBA" id="ARBA00022927"/>
    </source>
</evidence>
<dbReference type="GO" id="GO:0015891">
    <property type="term" value="P:siderophore transport"/>
    <property type="evidence" value="ECO:0007669"/>
    <property type="project" value="InterPro"/>
</dbReference>
<dbReference type="InterPro" id="IPR051045">
    <property type="entry name" value="TonB-dependent_transducer"/>
</dbReference>
<sequence length="229" mass="24297">MQKRNSIVNVPLLGGIVLSIAIHVAALYGKGVYTPPSPKLEAGQTVVHLTLMPSIASPAAAPEPEPVEPEPQPEEPAEPVPEPTVVVPVPVEPAPIPVPEPVTVDPPSIPKPKPQAVVQEAAEESVEQDASLIENKGVISEAQSTASINPVYPRISRRRGEEGIVTLSVQVLANGKAGNIQIIQSSGHKRLDEAAFKAVQKASFNPATQFGRNIDSETKLSFTFRLTND</sequence>
<dbReference type="AlphaFoldDB" id="A0A6C2UR65"/>
<feature type="region of interest" description="Disordered" evidence="10">
    <location>
        <begin position="57"/>
        <end position="85"/>
    </location>
</feature>
<reference evidence="13 14" key="1">
    <citation type="submission" date="2019-04" db="EMBL/GenBank/DDBJ databases">
        <authorList>
            <person name="Van Vliet M D."/>
        </authorList>
    </citation>
    <scope>NUCLEOTIDE SEQUENCE [LARGE SCALE GENOMIC DNA]</scope>
    <source>
        <strain evidence="13 14">F21</strain>
    </source>
</reference>
<dbReference type="SUPFAM" id="SSF74653">
    <property type="entry name" value="TolA/TonB C-terminal domain"/>
    <property type="match status" value="1"/>
</dbReference>
<keyword evidence="7" id="KW-0653">Protein transport</keyword>
<dbReference type="GO" id="GO:0015031">
    <property type="term" value="P:protein transport"/>
    <property type="evidence" value="ECO:0007669"/>
    <property type="project" value="UniProtKB-KW"/>
</dbReference>
<evidence type="ECO:0000256" key="6">
    <source>
        <dbReference type="ARBA" id="ARBA00022692"/>
    </source>
</evidence>
<dbReference type="GO" id="GO:0098797">
    <property type="term" value="C:plasma membrane protein complex"/>
    <property type="evidence" value="ECO:0007669"/>
    <property type="project" value="TreeGrafter"/>
</dbReference>
<dbReference type="GO" id="GO:0030288">
    <property type="term" value="C:outer membrane-bounded periplasmic space"/>
    <property type="evidence" value="ECO:0007669"/>
    <property type="project" value="InterPro"/>
</dbReference>
<dbReference type="InterPro" id="IPR006260">
    <property type="entry name" value="TonB/TolA_C"/>
</dbReference>
<evidence type="ECO:0000259" key="12">
    <source>
        <dbReference type="PROSITE" id="PS52015"/>
    </source>
</evidence>
<dbReference type="GO" id="GO:0031992">
    <property type="term" value="F:energy transducer activity"/>
    <property type="evidence" value="ECO:0007669"/>
    <property type="project" value="InterPro"/>
</dbReference>
<comment type="subcellular location">
    <subcellularLocation>
        <location evidence="1">Cell inner membrane</location>
        <topology evidence="1">Single-pass membrane protein</topology>
        <orientation evidence="1">Periplasmic side</orientation>
    </subcellularLocation>
</comment>
<dbReference type="RefSeq" id="WP_136064462.1">
    <property type="nucleotide sequence ID" value="NZ_CAAHFH010000002.1"/>
</dbReference>
<evidence type="ECO:0000256" key="8">
    <source>
        <dbReference type="ARBA" id="ARBA00022989"/>
    </source>
</evidence>
<protein>
    <recommendedName>
        <fullName evidence="12">TonB C-terminal domain-containing protein</fullName>
    </recommendedName>
</protein>
<dbReference type="PROSITE" id="PS52015">
    <property type="entry name" value="TONB_CTD"/>
    <property type="match status" value="1"/>
</dbReference>
<feature type="compositionally biased region" description="Acidic residues" evidence="10">
    <location>
        <begin position="65"/>
        <end position="77"/>
    </location>
</feature>
<evidence type="ECO:0000256" key="10">
    <source>
        <dbReference type="SAM" id="MobiDB-lite"/>
    </source>
</evidence>
<evidence type="ECO:0000256" key="5">
    <source>
        <dbReference type="ARBA" id="ARBA00022519"/>
    </source>
</evidence>
<gene>
    <name evidence="13" type="ORF">SCARR_04907</name>
</gene>
<keyword evidence="5" id="KW-0997">Cell inner membrane</keyword>
<organism evidence="13 14">
    <name type="scientific">Pontiella sulfatireligans</name>
    <dbReference type="NCBI Taxonomy" id="2750658"/>
    <lineage>
        <taxon>Bacteria</taxon>
        <taxon>Pseudomonadati</taxon>
        <taxon>Kiritimatiellota</taxon>
        <taxon>Kiritimatiellia</taxon>
        <taxon>Kiritimatiellales</taxon>
        <taxon>Pontiellaceae</taxon>
        <taxon>Pontiella</taxon>
    </lineage>
</organism>
<evidence type="ECO:0000256" key="2">
    <source>
        <dbReference type="ARBA" id="ARBA00006555"/>
    </source>
</evidence>
<feature type="domain" description="TonB C-terminal" evidence="12">
    <location>
        <begin position="137"/>
        <end position="229"/>
    </location>
</feature>
<evidence type="ECO:0000313" key="14">
    <source>
        <dbReference type="Proteomes" id="UP000346198"/>
    </source>
</evidence>
<dbReference type="EMBL" id="CAAHFH010000002">
    <property type="protein sequence ID" value="VGO22810.1"/>
    <property type="molecule type" value="Genomic_DNA"/>
</dbReference>
<dbReference type="Pfam" id="PF03544">
    <property type="entry name" value="TonB_C"/>
    <property type="match status" value="1"/>
</dbReference>
<name>A0A6C2UR65_9BACT</name>
<keyword evidence="8 11" id="KW-1133">Transmembrane helix</keyword>
<dbReference type="PANTHER" id="PTHR33446:SF2">
    <property type="entry name" value="PROTEIN TONB"/>
    <property type="match status" value="1"/>
</dbReference>
<comment type="similarity">
    <text evidence="2">Belongs to the TonB family.</text>
</comment>
<evidence type="ECO:0000256" key="4">
    <source>
        <dbReference type="ARBA" id="ARBA00022475"/>
    </source>
</evidence>
<keyword evidence="4" id="KW-1003">Cell membrane</keyword>
<dbReference type="InterPro" id="IPR003538">
    <property type="entry name" value="TonB"/>
</dbReference>
<evidence type="ECO:0000256" key="11">
    <source>
        <dbReference type="SAM" id="Phobius"/>
    </source>
</evidence>
<dbReference type="InterPro" id="IPR037682">
    <property type="entry name" value="TonB_C"/>
</dbReference>
<dbReference type="NCBIfam" id="TIGR01352">
    <property type="entry name" value="tonB_Cterm"/>
    <property type="match status" value="1"/>
</dbReference>
<keyword evidence="3" id="KW-0813">Transport</keyword>
<keyword evidence="9 11" id="KW-0472">Membrane</keyword>